<dbReference type="Pfam" id="PF00691">
    <property type="entry name" value="OmpA"/>
    <property type="match status" value="1"/>
</dbReference>
<dbReference type="Gene3D" id="3.30.1330.60">
    <property type="entry name" value="OmpA-like domain"/>
    <property type="match status" value="1"/>
</dbReference>
<dbReference type="Gene3D" id="2.120.10.30">
    <property type="entry name" value="TolB, C-terminal domain"/>
    <property type="match status" value="1"/>
</dbReference>
<organism evidence="7 8">
    <name type="scientific">Capnocytophaga leadbetteri</name>
    <dbReference type="NCBI Taxonomy" id="327575"/>
    <lineage>
        <taxon>Bacteria</taxon>
        <taxon>Pseudomonadati</taxon>
        <taxon>Bacteroidota</taxon>
        <taxon>Flavobacteriia</taxon>
        <taxon>Flavobacteriales</taxon>
        <taxon>Flavobacteriaceae</taxon>
        <taxon>Capnocytophaga</taxon>
    </lineage>
</organism>
<dbReference type="PANTHER" id="PTHR30329">
    <property type="entry name" value="STATOR ELEMENT OF FLAGELLAR MOTOR COMPLEX"/>
    <property type="match status" value="1"/>
</dbReference>
<feature type="chain" id="PRO_5012151309" evidence="5">
    <location>
        <begin position="19"/>
        <end position="660"/>
    </location>
</feature>
<protein>
    <submittedName>
        <fullName evidence="7">Flagellar motor protein MotB</fullName>
    </submittedName>
</protein>
<reference evidence="8" key="1">
    <citation type="submission" date="2017-06" db="EMBL/GenBank/DDBJ databases">
        <title>Capnocytophaga spp. assemblies.</title>
        <authorList>
            <person name="Gulvik C.A."/>
        </authorList>
    </citation>
    <scope>NUCLEOTIDE SEQUENCE [LARGE SCALE GENOMIC DNA]</scope>
    <source>
        <strain evidence="8">H6253</strain>
    </source>
</reference>
<sequence>MKKLFFITFLLILQFSFAQNEKEALQKAAKYYKNLDYVEAINAYESIARKGVEPQELLENLGNAYYYNADYQQANKWYDKLFKAKDPKTNKPLNIKPEYYYRYAQTLKSKGDYDASDKVMDQFVALTGKNDARALLFLKNRDYQAEVKRNSGRMELNLLKLNTKKSEYGTAFYGDNIVYATSKTGFLKRRSEWTGDNFYTLYEANTDSLQASRKAKLNGINTKFNESTAAFTKDGNTMYFTRNNFINNEVKTNGDQTVLLKIFKATKDKNGKWGNVQEMPFNSNIHSVAHPALSPDGKYIYYTSDMKGTIGASDIYRSKILKDGYGKPENLGERINTPGRESFPFISDDNILYFSSDGFPGLGGLDIFAVKLDAEGNPITKPINIGRPGNSADDDFCYVINSHTHIGYLTSNRPEGRGSDDIYSFYEHTPLRFTCQYSLKGVVKDAATLAIIPNAKIALWSTNNTLLEETTADAEGAFAFNYTADCGDLQLLIKSEKEKYNSNQQLLALNSDKDVTAEVLLTPIPVVEEKKPKEIAVGNDLAKILNIENIYFDYNKANIRKDAAEQLAKIVKVMQEHPTMTVDVRLHTDSRGSDKYNLALSQRRAKSTIKWIISHGIKKNRITGKGYGETQLVNECSNGVPCTEEQHQANRRSEFIIISY</sequence>
<dbReference type="Proteomes" id="UP000217276">
    <property type="component" value="Chromosome"/>
</dbReference>
<dbReference type="Gene3D" id="1.25.40.10">
    <property type="entry name" value="Tetratricopeptide repeat domain"/>
    <property type="match status" value="1"/>
</dbReference>
<dbReference type="InterPro" id="IPR006665">
    <property type="entry name" value="OmpA-like"/>
</dbReference>
<evidence type="ECO:0000256" key="5">
    <source>
        <dbReference type="SAM" id="SignalP"/>
    </source>
</evidence>
<dbReference type="PANTHER" id="PTHR30329:SF21">
    <property type="entry name" value="LIPOPROTEIN YIAD-RELATED"/>
    <property type="match status" value="1"/>
</dbReference>
<proteinExistence type="predicted"/>
<dbReference type="InterPro" id="IPR006664">
    <property type="entry name" value="OMP_bac"/>
</dbReference>
<evidence type="ECO:0000256" key="4">
    <source>
        <dbReference type="PROSITE-ProRule" id="PRU00473"/>
    </source>
</evidence>
<dbReference type="RefSeq" id="WP_095914721.1">
    <property type="nucleotide sequence ID" value="NZ_CAUUPF010000016.1"/>
</dbReference>
<evidence type="ECO:0000313" key="7">
    <source>
        <dbReference type="EMBL" id="ATA82747.1"/>
    </source>
</evidence>
<dbReference type="KEGG" id="clk:CGC53_10535"/>
<dbReference type="SUPFAM" id="SSF48452">
    <property type="entry name" value="TPR-like"/>
    <property type="match status" value="1"/>
</dbReference>
<dbReference type="InterPro" id="IPR036737">
    <property type="entry name" value="OmpA-like_sf"/>
</dbReference>
<dbReference type="PROSITE" id="PS51123">
    <property type="entry name" value="OMPA_2"/>
    <property type="match status" value="1"/>
</dbReference>
<evidence type="ECO:0000313" key="8">
    <source>
        <dbReference type="Proteomes" id="UP000217276"/>
    </source>
</evidence>
<dbReference type="CDD" id="cd07185">
    <property type="entry name" value="OmpA_C-like"/>
    <property type="match status" value="1"/>
</dbReference>
<dbReference type="InterPro" id="IPR011659">
    <property type="entry name" value="WD40"/>
</dbReference>
<dbReference type="InterPro" id="IPR050330">
    <property type="entry name" value="Bact_OuterMem_StrucFunc"/>
</dbReference>
<keyword evidence="7" id="KW-0969">Cilium</keyword>
<gene>
    <name evidence="7" type="ORF">CGC53_10535</name>
</gene>
<dbReference type="SUPFAM" id="SSF82171">
    <property type="entry name" value="DPP6 N-terminal domain-like"/>
    <property type="match status" value="1"/>
</dbReference>
<evidence type="ECO:0000256" key="1">
    <source>
        <dbReference type="ARBA" id="ARBA00004442"/>
    </source>
</evidence>
<dbReference type="InterPro" id="IPR011990">
    <property type="entry name" value="TPR-like_helical_dom_sf"/>
</dbReference>
<evidence type="ECO:0000256" key="2">
    <source>
        <dbReference type="ARBA" id="ARBA00023136"/>
    </source>
</evidence>
<comment type="subcellular location">
    <subcellularLocation>
        <location evidence="1">Cell outer membrane</location>
    </subcellularLocation>
</comment>
<keyword evidence="3" id="KW-0998">Cell outer membrane</keyword>
<evidence type="ECO:0000259" key="6">
    <source>
        <dbReference type="PROSITE" id="PS51123"/>
    </source>
</evidence>
<keyword evidence="7" id="KW-0966">Cell projection</keyword>
<dbReference type="SUPFAM" id="SSF103088">
    <property type="entry name" value="OmpA-like"/>
    <property type="match status" value="1"/>
</dbReference>
<keyword evidence="5" id="KW-0732">Signal</keyword>
<dbReference type="AlphaFoldDB" id="A0A250FFF0"/>
<dbReference type="PRINTS" id="PR01021">
    <property type="entry name" value="OMPADOMAIN"/>
</dbReference>
<dbReference type="Pfam" id="PF07676">
    <property type="entry name" value="PD40"/>
    <property type="match status" value="3"/>
</dbReference>
<keyword evidence="2 4" id="KW-0472">Membrane</keyword>
<accession>A0A250FFF0</accession>
<feature type="signal peptide" evidence="5">
    <location>
        <begin position="1"/>
        <end position="18"/>
    </location>
</feature>
<feature type="domain" description="OmpA-like" evidence="6">
    <location>
        <begin position="539"/>
        <end position="660"/>
    </location>
</feature>
<keyword evidence="7" id="KW-0282">Flagellum</keyword>
<keyword evidence="8" id="KW-1185">Reference proteome</keyword>
<name>A0A250FFF0_9FLAO</name>
<dbReference type="GO" id="GO:0009279">
    <property type="term" value="C:cell outer membrane"/>
    <property type="evidence" value="ECO:0007669"/>
    <property type="project" value="UniProtKB-SubCell"/>
</dbReference>
<dbReference type="EMBL" id="CP022384">
    <property type="protein sequence ID" value="ATA82747.1"/>
    <property type="molecule type" value="Genomic_DNA"/>
</dbReference>
<evidence type="ECO:0000256" key="3">
    <source>
        <dbReference type="ARBA" id="ARBA00023237"/>
    </source>
</evidence>
<dbReference type="InterPro" id="IPR011042">
    <property type="entry name" value="6-blade_b-propeller_TolB-like"/>
</dbReference>